<dbReference type="Pfam" id="PF14588">
    <property type="entry name" value="YjgF_endoribonc"/>
    <property type="match status" value="1"/>
</dbReference>
<sequence length="188" mass="20074">MRKIIYGIIILLAFSCSPATTEDSEKKVVKAQVSDYNPEAKLEELGITLRPPSTPVANYVNAVRTGNLVFLSGKGPLQANGENITGKVGADLSIEQGYEAAKVTAVNQLSTLKAELGDLSKVKRVVKVLGMVNCTPEFSDQPKVINGFSDLMVEVFGERGKHARAAVGMAALPGNIAVEIEMIVEVED</sequence>
<protein>
    <submittedName>
        <fullName evidence="2">RidA family protein</fullName>
    </submittedName>
</protein>
<organism evidence="2 3">
    <name type="scientific">Agaribacillus aureus</name>
    <dbReference type="NCBI Taxonomy" id="3051825"/>
    <lineage>
        <taxon>Bacteria</taxon>
        <taxon>Pseudomonadati</taxon>
        <taxon>Bacteroidota</taxon>
        <taxon>Cytophagia</taxon>
        <taxon>Cytophagales</taxon>
        <taxon>Splendidivirgaceae</taxon>
        <taxon>Agaribacillus</taxon>
    </lineage>
</organism>
<dbReference type="PANTHER" id="PTHR43760:SF1">
    <property type="entry name" value="ENDORIBONUCLEASE L-PSP_CHORISMATE MUTASE-LIKE DOMAIN-CONTAINING PROTEIN"/>
    <property type="match status" value="1"/>
</dbReference>
<dbReference type="CDD" id="cd02199">
    <property type="entry name" value="YjgF_YER057c_UK114_like_1"/>
    <property type="match status" value="1"/>
</dbReference>
<evidence type="ECO:0000313" key="3">
    <source>
        <dbReference type="Proteomes" id="UP001172083"/>
    </source>
</evidence>
<dbReference type="Proteomes" id="UP001172083">
    <property type="component" value="Unassembled WGS sequence"/>
</dbReference>
<accession>A0ABT8L9Q4</accession>
<comment type="caution">
    <text evidence="2">The sequence shown here is derived from an EMBL/GenBank/DDBJ whole genome shotgun (WGS) entry which is preliminary data.</text>
</comment>
<dbReference type="InterPro" id="IPR013813">
    <property type="entry name" value="Endoribo_LPSP/chorism_mut-like"/>
</dbReference>
<gene>
    <name evidence="2" type="ORF">QQ020_20555</name>
</gene>
<proteinExistence type="predicted"/>
<dbReference type="RefSeq" id="WP_346759817.1">
    <property type="nucleotide sequence ID" value="NZ_JAUJEB010000004.1"/>
</dbReference>
<name>A0ABT8L9Q4_9BACT</name>
<dbReference type="PROSITE" id="PS51257">
    <property type="entry name" value="PROKAR_LIPOPROTEIN"/>
    <property type="match status" value="1"/>
</dbReference>
<keyword evidence="3" id="KW-1185">Reference proteome</keyword>
<evidence type="ECO:0000313" key="2">
    <source>
        <dbReference type="EMBL" id="MDN5214484.1"/>
    </source>
</evidence>
<dbReference type="Gene3D" id="3.30.1330.40">
    <property type="entry name" value="RutC-like"/>
    <property type="match status" value="1"/>
</dbReference>
<feature type="domain" description="Endoribonuclease L-PSP/chorismate mutase-like" evidence="1">
    <location>
        <begin position="44"/>
        <end position="176"/>
    </location>
</feature>
<dbReference type="EMBL" id="JAUJEB010000004">
    <property type="protein sequence ID" value="MDN5214484.1"/>
    <property type="molecule type" value="Genomic_DNA"/>
</dbReference>
<reference evidence="2" key="1">
    <citation type="submission" date="2023-06" db="EMBL/GenBank/DDBJ databases">
        <title>Genomic of Agaribacillus aureum.</title>
        <authorList>
            <person name="Wang G."/>
        </authorList>
    </citation>
    <scope>NUCLEOTIDE SEQUENCE</scope>
    <source>
        <strain evidence="2">BMA12</strain>
    </source>
</reference>
<dbReference type="InterPro" id="IPR035959">
    <property type="entry name" value="RutC-like_sf"/>
</dbReference>
<dbReference type="PANTHER" id="PTHR43760">
    <property type="entry name" value="ENDORIBONUCLEASE-RELATED"/>
    <property type="match status" value="1"/>
</dbReference>
<evidence type="ECO:0000259" key="1">
    <source>
        <dbReference type="Pfam" id="PF14588"/>
    </source>
</evidence>
<dbReference type="SUPFAM" id="SSF55298">
    <property type="entry name" value="YjgF-like"/>
    <property type="match status" value="1"/>
</dbReference>